<evidence type="ECO:0000256" key="7">
    <source>
        <dbReference type="HAMAP-Rule" id="MF_00022"/>
    </source>
</evidence>
<dbReference type="InterPro" id="IPR045462">
    <property type="entry name" value="aa-tRNA-synth_I_cd-bd"/>
</dbReference>
<dbReference type="PROSITE" id="PS00178">
    <property type="entry name" value="AA_TRNA_LIGASE_I"/>
    <property type="match status" value="1"/>
</dbReference>
<comment type="subcellular location">
    <subcellularLocation>
        <location evidence="7">Cytoplasm</location>
    </subcellularLocation>
</comment>
<accession>A0A0G0WWJ5</accession>
<dbReference type="SUPFAM" id="SSF48163">
    <property type="entry name" value="An anticodon-binding domain of class I aminoacyl-tRNA synthetases"/>
    <property type="match status" value="1"/>
</dbReference>
<dbReference type="InterPro" id="IPR000924">
    <property type="entry name" value="Glu/Gln-tRNA-synth"/>
</dbReference>
<evidence type="ECO:0000259" key="9">
    <source>
        <dbReference type="Pfam" id="PF19269"/>
    </source>
</evidence>
<dbReference type="PANTHER" id="PTHR43311:SF2">
    <property type="entry name" value="GLUTAMATE--TRNA LIGASE, MITOCHONDRIAL-RELATED"/>
    <property type="match status" value="1"/>
</dbReference>
<evidence type="ECO:0000259" key="8">
    <source>
        <dbReference type="Pfam" id="PF00749"/>
    </source>
</evidence>
<keyword evidence="4 7" id="KW-0067">ATP-binding</keyword>
<keyword evidence="6 7" id="KW-0030">Aminoacyl-tRNA synthetase</keyword>
<keyword evidence="2 7" id="KW-0436">Ligase</keyword>
<evidence type="ECO:0000256" key="4">
    <source>
        <dbReference type="ARBA" id="ARBA00022840"/>
    </source>
</evidence>
<feature type="short sequence motif" description="'HIGH' region" evidence="7">
    <location>
        <begin position="9"/>
        <end position="19"/>
    </location>
</feature>
<sequence length="486" mass="56192">MEVRTRIAPSPTGELHIGHLRTLLYDYAYAKKNNGKFIVRVEDTDRTRFVEGSMDRTLDVIIDYGIMWDEGPRIGGPHEPYEQSKRLGIYKKHAEELVAKGHGYYCFCTPERLEKMREEQRASGAPKTVYDRHCRNLPPEEVEKNLANKVRHVVRLKVPADETVVLNDLVHGEVVFDTNEIDDAVLLKSDGYPTYHLAAMVDDHLMEITHVLRGIDWMPSSPVHMLIYKSFGWELPVFVHLPNLKEMGSNQKLSKRFGAVAAVDFLQDGFLAEAVLNFLMFLGWNPGTEKEIYSLEEFTNDFSLEKLQKTDLVAFDREKLTWYNGYYIRNMDVKMLGERLLDWAEIYSVDLGTKDRSPDYVIKVLEAVRERMKTLMDFADITAYFFDKPKVDREMLIKQSGDEGRMTGIITSFNELLTTVSYDDWRKDNLDRICHAHLTANNYKPKEAFMNLRIALSGETATPPIFDTMEVLGRNEVLERLRAQIR</sequence>
<evidence type="ECO:0000256" key="5">
    <source>
        <dbReference type="ARBA" id="ARBA00022917"/>
    </source>
</evidence>
<comment type="caution">
    <text evidence="10">The sequence shown here is derived from an EMBL/GenBank/DDBJ whole genome shotgun (WGS) entry which is preliminary data.</text>
</comment>
<dbReference type="Pfam" id="PF19269">
    <property type="entry name" value="Anticodon_2"/>
    <property type="match status" value="1"/>
</dbReference>
<dbReference type="EMBL" id="LCBS01000020">
    <property type="protein sequence ID" value="KKS16522.1"/>
    <property type="molecule type" value="Genomic_DNA"/>
</dbReference>
<comment type="subunit">
    <text evidence="7">Monomer.</text>
</comment>
<dbReference type="HAMAP" id="MF_00022">
    <property type="entry name" value="Glu_tRNA_synth_type1"/>
    <property type="match status" value="1"/>
</dbReference>
<dbReference type="GO" id="GO:0004818">
    <property type="term" value="F:glutamate-tRNA ligase activity"/>
    <property type="evidence" value="ECO:0007669"/>
    <property type="project" value="UniProtKB-UniRule"/>
</dbReference>
<dbReference type="AlphaFoldDB" id="A0A0G0WWJ5"/>
<keyword evidence="7" id="KW-0963">Cytoplasm</keyword>
<dbReference type="Pfam" id="PF00749">
    <property type="entry name" value="tRNA-synt_1c"/>
    <property type="match status" value="1"/>
</dbReference>
<dbReference type="FunFam" id="3.40.50.620:FF:000045">
    <property type="entry name" value="Glutamate--tRNA ligase, mitochondrial"/>
    <property type="match status" value="1"/>
</dbReference>
<dbReference type="GO" id="GO:0005524">
    <property type="term" value="F:ATP binding"/>
    <property type="evidence" value="ECO:0007669"/>
    <property type="project" value="UniProtKB-UniRule"/>
</dbReference>
<gene>
    <name evidence="7" type="primary">gltX</name>
    <name evidence="10" type="ORF">UU72_C0020G0013</name>
</gene>
<dbReference type="InterPro" id="IPR014729">
    <property type="entry name" value="Rossmann-like_a/b/a_fold"/>
</dbReference>
<feature type="domain" description="Aminoacyl-tRNA synthetase class I anticodon-binding" evidence="9">
    <location>
        <begin position="338"/>
        <end position="485"/>
    </location>
</feature>
<evidence type="ECO:0000256" key="1">
    <source>
        <dbReference type="ARBA" id="ARBA00007894"/>
    </source>
</evidence>
<dbReference type="GO" id="GO:0000049">
    <property type="term" value="F:tRNA binding"/>
    <property type="evidence" value="ECO:0007669"/>
    <property type="project" value="InterPro"/>
</dbReference>
<dbReference type="CDD" id="cd00808">
    <property type="entry name" value="GluRS_core"/>
    <property type="match status" value="1"/>
</dbReference>
<dbReference type="InterPro" id="IPR004527">
    <property type="entry name" value="Glu-tRNA-ligase_bac/mito"/>
</dbReference>
<dbReference type="InterPro" id="IPR020751">
    <property type="entry name" value="aa-tRNA-synth_I_codon-bd_sub2"/>
</dbReference>
<protein>
    <recommendedName>
        <fullName evidence="7">Glutamate--tRNA ligase</fullName>
        <ecNumber evidence="7">6.1.1.17</ecNumber>
    </recommendedName>
    <alternativeName>
        <fullName evidence="7">Glutamyl-tRNA synthetase</fullName>
        <shortName evidence="7">GluRS</shortName>
    </alternativeName>
</protein>
<feature type="short sequence motif" description="'KMSKS' region" evidence="7">
    <location>
        <begin position="252"/>
        <end position="256"/>
    </location>
</feature>
<proteinExistence type="inferred from homology"/>
<feature type="binding site" evidence="7">
    <location>
        <position position="255"/>
    </location>
    <ligand>
        <name>ATP</name>
        <dbReference type="ChEBI" id="CHEBI:30616"/>
    </ligand>
</feature>
<dbReference type="Gene3D" id="1.10.10.350">
    <property type="match status" value="1"/>
</dbReference>
<dbReference type="InterPro" id="IPR033910">
    <property type="entry name" value="GluRS_core"/>
</dbReference>
<dbReference type="GO" id="GO:0008270">
    <property type="term" value="F:zinc ion binding"/>
    <property type="evidence" value="ECO:0007669"/>
    <property type="project" value="InterPro"/>
</dbReference>
<keyword evidence="5 7" id="KW-0648">Protein biosynthesis</keyword>
<comment type="caution">
    <text evidence="7">Lacks conserved residue(s) required for the propagation of feature annotation.</text>
</comment>
<dbReference type="SUPFAM" id="SSF52374">
    <property type="entry name" value="Nucleotidylyl transferase"/>
    <property type="match status" value="1"/>
</dbReference>
<evidence type="ECO:0000256" key="2">
    <source>
        <dbReference type="ARBA" id="ARBA00022598"/>
    </source>
</evidence>
<dbReference type="InterPro" id="IPR049940">
    <property type="entry name" value="GluQ/Sye"/>
</dbReference>
<dbReference type="NCBIfam" id="TIGR00464">
    <property type="entry name" value="gltX_bact"/>
    <property type="match status" value="1"/>
</dbReference>
<dbReference type="Proteomes" id="UP000034163">
    <property type="component" value="Unassembled WGS sequence"/>
</dbReference>
<dbReference type="InterPro" id="IPR020058">
    <property type="entry name" value="Glu/Gln-tRNA-synth_Ib_cat-dom"/>
</dbReference>
<evidence type="ECO:0000313" key="11">
    <source>
        <dbReference type="Proteomes" id="UP000034163"/>
    </source>
</evidence>
<name>A0A0G0WWJ5_UNCKA</name>
<evidence type="ECO:0000256" key="6">
    <source>
        <dbReference type="ARBA" id="ARBA00023146"/>
    </source>
</evidence>
<feature type="domain" description="Glutamyl/glutaminyl-tRNA synthetase class Ib catalytic" evidence="8">
    <location>
        <begin position="2"/>
        <end position="322"/>
    </location>
</feature>
<reference evidence="10 11" key="1">
    <citation type="journal article" date="2015" name="Nature">
        <title>rRNA introns, odd ribosomes, and small enigmatic genomes across a large radiation of phyla.</title>
        <authorList>
            <person name="Brown C.T."/>
            <person name="Hug L.A."/>
            <person name="Thomas B.C."/>
            <person name="Sharon I."/>
            <person name="Castelle C.J."/>
            <person name="Singh A."/>
            <person name="Wilkins M.J."/>
            <person name="Williams K.H."/>
            <person name="Banfield J.F."/>
        </authorList>
    </citation>
    <scope>NUCLEOTIDE SEQUENCE [LARGE SCALE GENOMIC DNA]</scope>
</reference>
<evidence type="ECO:0000256" key="3">
    <source>
        <dbReference type="ARBA" id="ARBA00022741"/>
    </source>
</evidence>
<organism evidence="10 11">
    <name type="scientific">candidate division WWE3 bacterium GW2011_GWB1_41_6</name>
    <dbReference type="NCBI Taxonomy" id="1619112"/>
    <lineage>
        <taxon>Bacteria</taxon>
        <taxon>Katanobacteria</taxon>
    </lineage>
</organism>
<dbReference type="Gene3D" id="3.40.50.620">
    <property type="entry name" value="HUPs"/>
    <property type="match status" value="1"/>
</dbReference>
<evidence type="ECO:0000313" key="10">
    <source>
        <dbReference type="EMBL" id="KKS16522.1"/>
    </source>
</evidence>
<keyword evidence="3 7" id="KW-0547">Nucleotide-binding</keyword>
<dbReference type="GO" id="GO:0006424">
    <property type="term" value="P:glutamyl-tRNA aminoacylation"/>
    <property type="evidence" value="ECO:0007669"/>
    <property type="project" value="UniProtKB-UniRule"/>
</dbReference>
<dbReference type="InterPro" id="IPR001412">
    <property type="entry name" value="aa-tRNA-synth_I_CS"/>
</dbReference>
<dbReference type="GO" id="GO:0005737">
    <property type="term" value="C:cytoplasm"/>
    <property type="evidence" value="ECO:0007669"/>
    <property type="project" value="UniProtKB-SubCell"/>
</dbReference>
<comment type="function">
    <text evidence="7">Catalyzes the attachment of glutamate to tRNA(Glu) in a two-step reaction: glutamate is first activated by ATP to form Glu-AMP and then transferred to the acceptor end of tRNA(Glu).</text>
</comment>
<dbReference type="PATRIC" id="fig|1619112.3.peg.715"/>
<comment type="similarity">
    <text evidence="1 7">Belongs to the class-I aminoacyl-tRNA synthetase family. Glutamate--tRNA ligase type 1 subfamily.</text>
</comment>
<comment type="catalytic activity">
    <reaction evidence="7">
        <text>tRNA(Glu) + L-glutamate + ATP = L-glutamyl-tRNA(Glu) + AMP + diphosphate</text>
        <dbReference type="Rhea" id="RHEA:23540"/>
        <dbReference type="Rhea" id="RHEA-COMP:9663"/>
        <dbReference type="Rhea" id="RHEA-COMP:9680"/>
        <dbReference type="ChEBI" id="CHEBI:29985"/>
        <dbReference type="ChEBI" id="CHEBI:30616"/>
        <dbReference type="ChEBI" id="CHEBI:33019"/>
        <dbReference type="ChEBI" id="CHEBI:78442"/>
        <dbReference type="ChEBI" id="CHEBI:78520"/>
        <dbReference type="ChEBI" id="CHEBI:456215"/>
        <dbReference type="EC" id="6.1.1.17"/>
    </reaction>
</comment>
<dbReference type="PRINTS" id="PR00987">
    <property type="entry name" value="TRNASYNTHGLU"/>
</dbReference>
<dbReference type="PANTHER" id="PTHR43311">
    <property type="entry name" value="GLUTAMATE--TRNA LIGASE"/>
    <property type="match status" value="1"/>
</dbReference>
<dbReference type="EC" id="6.1.1.17" evidence="7"/>
<dbReference type="InterPro" id="IPR008925">
    <property type="entry name" value="aa_tRNA-synth_I_cd-bd_sf"/>
</dbReference>